<evidence type="ECO:0000256" key="1">
    <source>
        <dbReference type="SAM" id="Phobius"/>
    </source>
</evidence>
<dbReference type="Proteomes" id="UP000719412">
    <property type="component" value="Unassembled WGS sequence"/>
</dbReference>
<sequence length="240" mass="26247">MGVSSANSLVLVRWESEMGKSLQYTMICWLGRRWHHGKVWAGCTLTVSANLLPRRDLGWHFGVSASQLLGAWVSGHLGHAGGWVPGASMARTDACRTRTVESGALETRNLIYVVFINVVIDMLDNDRKLGFLRGLSGLGSFDAVFFVDRGTRNCFGIGGDVQIVDKFVGQRNVGFGDSPRALVGVGFGAAMFWAAMFWALKDIFEYSLQQVRQLSFEHVEQRFDEVLGSKAAGTGVPGVL</sequence>
<dbReference type="EMBL" id="JABDTM020026815">
    <property type="protein sequence ID" value="KAH0811416.1"/>
    <property type="molecule type" value="Genomic_DNA"/>
</dbReference>
<keyword evidence="1" id="KW-0472">Membrane</keyword>
<proteinExistence type="predicted"/>
<comment type="caution">
    <text evidence="2">The sequence shown here is derived from an EMBL/GenBank/DDBJ whole genome shotgun (WGS) entry which is preliminary data.</text>
</comment>
<evidence type="ECO:0000313" key="2">
    <source>
        <dbReference type="EMBL" id="KAH0811416.1"/>
    </source>
</evidence>
<reference evidence="2" key="2">
    <citation type="submission" date="2021-08" db="EMBL/GenBank/DDBJ databases">
        <authorList>
            <person name="Eriksson T."/>
        </authorList>
    </citation>
    <scope>NUCLEOTIDE SEQUENCE</scope>
    <source>
        <strain evidence="2">Stoneville</strain>
        <tissue evidence="2">Whole head</tissue>
    </source>
</reference>
<keyword evidence="3" id="KW-1185">Reference proteome</keyword>
<keyword evidence="1" id="KW-1133">Transmembrane helix</keyword>
<dbReference type="AlphaFoldDB" id="A0A8J6LFY2"/>
<feature type="transmembrane region" description="Helical" evidence="1">
    <location>
        <begin position="181"/>
        <end position="200"/>
    </location>
</feature>
<gene>
    <name evidence="2" type="ORF">GEV33_011375</name>
</gene>
<evidence type="ECO:0000313" key="3">
    <source>
        <dbReference type="Proteomes" id="UP000719412"/>
    </source>
</evidence>
<name>A0A8J6LFY2_TENMO</name>
<reference evidence="2" key="1">
    <citation type="journal article" date="2020" name="J Insects Food Feed">
        <title>The yellow mealworm (Tenebrio molitor) genome: a resource for the emerging insects as food and feed industry.</title>
        <authorList>
            <person name="Eriksson T."/>
            <person name="Andere A."/>
            <person name="Kelstrup H."/>
            <person name="Emery V."/>
            <person name="Picard C."/>
        </authorList>
    </citation>
    <scope>NUCLEOTIDE SEQUENCE</scope>
    <source>
        <strain evidence="2">Stoneville</strain>
        <tissue evidence="2">Whole head</tissue>
    </source>
</reference>
<accession>A0A8J6LFY2</accession>
<keyword evidence="1" id="KW-0812">Transmembrane</keyword>
<organism evidence="2 3">
    <name type="scientific">Tenebrio molitor</name>
    <name type="common">Yellow mealworm beetle</name>
    <dbReference type="NCBI Taxonomy" id="7067"/>
    <lineage>
        <taxon>Eukaryota</taxon>
        <taxon>Metazoa</taxon>
        <taxon>Ecdysozoa</taxon>
        <taxon>Arthropoda</taxon>
        <taxon>Hexapoda</taxon>
        <taxon>Insecta</taxon>
        <taxon>Pterygota</taxon>
        <taxon>Neoptera</taxon>
        <taxon>Endopterygota</taxon>
        <taxon>Coleoptera</taxon>
        <taxon>Polyphaga</taxon>
        <taxon>Cucujiformia</taxon>
        <taxon>Tenebrionidae</taxon>
        <taxon>Tenebrio</taxon>
    </lineage>
</organism>
<protein>
    <submittedName>
        <fullName evidence="2">Uncharacterized protein</fullName>
    </submittedName>
</protein>